<dbReference type="PANTHER" id="PTHR30213">
    <property type="entry name" value="INNER MEMBRANE PROTEIN YHJD"/>
    <property type="match status" value="1"/>
</dbReference>
<feature type="transmembrane region" description="Helical" evidence="7">
    <location>
        <begin position="39"/>
        <end position="64"/>
    </location>
</feature>
<keyword evidence="4 7" id="KW-0812">Transmembrane</keyword>
<evidence type="ECO:0000256" key="4">
    <source>
        <dbReference type="ARBA" id="ARBA00022692"/>
    </source>
</evidence>
<name>A0A0F7K3P9_9GAMM</name>
<dbReference type="HAMAP" id="MF_00672">
    <property type="entry name" value="UPF0761"/>
    <property type="match status" value="1"/>
</dbReference>
<dbReference type="NCBIfam" id="TIGR00765">
    <property type="entry name" value="yihY_not_rbn"/>
    <property type="match status" value="1"/>
</dbReference>
<feature type="transmembrane region" description="Helical" evidence="7">
    <location>
        <begin position="101"/>
        <end position="123"/>
    </location>
</feature>
<keyword evidence="5 7" id="KW-1133">Transmembrane helix</keyword>
<evidence type="ECO:0000313" key="8">
    <source>
        <dbReference type="EMBL" id="AKH22134.1"/>
    </source>
</evidence>
<feature type="transmembrane region" description="Helical" evidence="7">
    <location>
        <begin position="260"/>
        <end position="281"/>
    </location>
</feature>
<keyword evidence="2 7" id="KW-1003">Cell membrane</keyword>
<evidence type="ECO:0000313" key="9">
    <source>
        <dbReference type="Proteomes" id="UP000034410"/>
    </source>
</evidence>
<dbReference type="AlphaFoldDB" id="A0A0F7K3P9"/>
<proteinExistence type="inferred from homology"/>
<evidence type="ECO:0000256" key="1">
    <source>
        <dbReference type="ARBA" id="ARBA00004651"/>
    </source>
</evidence>
<feature type="transmembrane region" description="Helical" evidence="7">
    <location>
        <begin position="211"/>
        <end position="227"/>
    </location>
</feature>
<evidence type="ECO:0000256" key="5">
    <source>
        <dbReference type="ARBA" id="ARBA00022989"/>
    </source>
</evidence>
<dbReference type="Proteomes" id="UP000034410">
    <property type="component" value="Chromosome"/>
</dbReference>
<dbReference type="PANTHER" id="PTHR30213:SF0">
    <property type="entry name" value="UPF0761 MEMBRANE PROTEIN YIHY"/>
    <property type="match status" value="1"/>
</dbReference>
<keyword evidence="3" id="KW-0997">Cell inner membrane</keyword>
<sequence length="430" mass="47312">MDQGEETGARGIPAIAQWLRRFGTLIVSRFVADHGLPTAAALTFTTLLALVPLMAVSLTLFTAFPVGDRVQLQLQDFVFNNFLPASGEILQQYLNQFSQKAARMTGTGLFFLFATALLMMANIEHAFNRIWRIQQRRHPLNRFMVYWAILTLGPLLIGLSVALTSYLVSMPLLSDAAARFGLSAGLLRVMPALASAAAFSLLYLVVPNQRVPLVHAVAGGVLAALLFEIAKRLFAYYVTLFPAYEMIYGALAVIPLFLVWLYLSWIITLLGAEFCCCIGIMGRQSWSRLRSGPDPLLIRFHLVRLLAMAQRRGDSRSLEALVDQLPGVDEDLLADQLNLLLEANFLCHTDSGGWILARDLATVTLLDLYLVQPERLPDPGPLVTSDQPAERALAKALAQAGQALSGALDKPLGELFLLDLECNEKTETNQ</sequence>
<dbReference type="Pfam" id="PF03631">
    <property type="entry name" value="Virul_fac_BrkB"/>
    <property type="match status" value="1"/>
</dbReference>
<keyword evidence="6 7" id="KW-0472">Membrane</keyword>
<dbReference type="KEGG" id="seds:AAY24_08035"/>
<comment type="similarity">
    <text evidence="7">Belongs to the UPF0761 family.</text>
</comment>
<feature type="transmembrane region" description="Helical" evidence="7">
    <location>
        <begin position="180"/>
        <end position="205"/>
    </location>
</feature>
<dbReference type="InterPro" id="IPR017039">
    <property type="entry name" value="Virul_fac_BrkB"/>
</dbReference>
<comment type="subcellular location">
    <subcellularLocation>
        <location evidence="1 7">Cell membrane</location>
        <topology evidence="1 7">Multi-pass membrane protein</topology>
    </subcellularLocation>
</comment>
<protein>
    <recommendedName>
        <fullName evidence="7">UPF0761 membrane protein AAY24_08035</fullName>
    </recommendedName>
</protein>
<feature type="transmembrane region" description="Helical" evidence="7">
    <location>
        <begin position="143"/>
        <end position="168"/>
    </location>
</feature>
<reference evidence="8 9" key="1">
    <citation type="journal article" date="2015" name="Genome Announc.">
        <title>Complete Genome Sequence of Sedimenticola thiotaurini Strain SIP-G1, a Polyphosphate- and Polyhydroxyalkanoate-Accumulating Sulfur-Oxidizing Gammaproteobacterium Isolated from Salt Marsh Sediments.</title>
        <authorList>
            <person name="Flood B.E."/>
            <person name="Jones D.S."/>
            <person name="Bailey J.V."/>
        </authorList>
    </citation>
    <scope>NUCLEOTIDE SEQUENCE [LARGE SCALE GENOMIC DNA]</scope>
    <source>
        <strain evidence="8 9">SIP-G1</strain>
    </source>
</reference>
<gene>
    <name evidence="8" type="ORF">AAY24_08035</name>
</gene>
<organism evidence="8 9">
    <name type="scientific">Sedimenticola thiotaurini</name>
    <dbReference type="NCBI Taxonomy" id="1543721"/>
    <lineage>
        <taxon>Bacteria</taxon>
        <taxon>Pseudomonadati</taxon>
        <taxon>Pseudomonadota</taxon>
        <taxon>Gammaproteobacteria</taxon>
        <taxon>Chromatiales</taxon>
        <taxon>Sedimenticolaceae</taxon>
        <taxon>Sedimenticola</taxon>
    </lineage>
</organism>
<evidence type="ECO:0000256" key="7">
    <source>
        <dbReference type="HAMAP-Rule" id="MF_00672"/>
    </source>
</evidence>
<dbReference type="GO" id="GO:0005886">
    <property type="term" value="C:plasma membrane"/>
    <property type="evidence" value="ECO:0007669"/>
    <property type="project" value="UniProtKB-SubCell"/>
</dbReference>
<evidence type="ECO:0000256" key="2">
    <source>
        <dbReference type="ARBA" id="ARBA00022475"/>
    </source>
</evidence>
<dbReference type="EMBL" id="CP011412">
    <property type="protein sequence ID" value="AKH22134.1"/>
    <property type="molecule type" value="Genomic_DNA"/>
</dbReference>
<evidence type="ECO:0000256" key="6">
    <source>
        <dbReference type="ARBA" id="ARBA00023136"/>
    </source>
</evidence>
<evidence type="ECO:0000256" key="3">
    <source>
        <dbReference type="ARBA" id="ARBA00022519"/>
    </source>
</evidence>
<accession>A0A0F7K3P9</accession>
<dbReference type="InterPro" id="IPR023679">
    <property type="entry name" value="UPF0761_bac"/>
</dbReference>
<dbReference type="NCBIfam" id="NF002457">
    <property type="entry name" value="PRK01637.1"/>
    <property type="match status" value="1"/>
</dbReference>
<keyword evidence="9" id="KW-1185">Reference proteome</keyword>